<keyword evidence="2 5" id="KW-0812">Transmembrane</keyword>
<keyword evidence="3 5" id="KW-1133">Transmembrane helix</keyword>
<reference evidence="7" key="1">
    <citation type="submission" date="2021-05" db="EMBL/GenBank/DDBJ databases">
        <authorList>
            <person name="Pietrasiak N."/>
            <person name="Ward R."/>
            <person name="Stajich J.E."/>
            <person name="Kurbessoian T."/>
        </authorList>
    </citation>
    <scope>NUCLEOTIDE SEQUENCE</scope>
    <source>
        <strain evidence="7">GSE-NOS-MK-12-04C</strain>
    </source>
</reference>
<feature type="domain" description="Methylamine utilisation protein MauE" evidence="6">
    <location>
        <begin position="5"/>
        <end position="130"/>
    </location>
</feature>
<feature type="transmembrane region" description="Helical" evidence="5">
    <location>
        <begin position="45"/>
        <end position="66"/>
    </location>
</feature>
<sequence length="172" mass="19326">MQYIYLLAFCKIVVGFLFTISFIAKLRNFSQYVDTVRDFRLLPKSFSRSAAALVLICELAIVLFLFKWQVIAFWLATGLLVIFSVALASVLSRNIQTNCNCFGTSKRLVSQTDLLRNFGFLLCSCCGAWLAAKPEVNVPITPLNLAIIGFIALAFVLIWEQLGEISRLFQPN</sequence>
<evidence type="ECO:0000313" key="8">
    <source>
        <dbReference type="Proteomes" id="UP000729701"/>
    </source>
</evidence>
<comment type="caution">
    <text evidence="7">The sequence shown here is derived from an EMBL/GenBank/DDBJ whole genome shotgun (WGS) entry which is preliminary data.</text>
</comment>
<evidence type="ECO:0000256" key="5">
    <source>
        <dbReference type="SAM" id="Phobius"/>
    </source>
</evidence>
<organism evidence="7 8">
    <name type="scientific">Cyanomargarita calcarea GSE-NOS-MK-12-04C</name>
    <dbReference type="NCBI Taxonomy" id="2839659"/>
    <lineage>
        <taxon>Bacteria</taxon>
        <taxon>Bacillati</taxon>
        <taxon>Cyanobacteriota</taxon>
        <taxon>Cyanophyceae</taxon>
        <taxon>Nostocales</taxon>
        <taxon>Cyanomargaritaceae</taxon>
        <taxon>Cyanomargarita</taxon>
    </lineage>
</organism>
<dbReference type="GO" id="GO:0016020">
    <property type="term" value="C:membrane"/>
    <property type="evidence" value="ECO:0007669"/>
    <property type="project" value="UniProtKB-SubCell"/>
</dbReference>
<dbReference type="Proteomes" id="UP000729701">
    <property type="component" value="Unassembled WGS sequence"/>
</dbReference>
<feature type="transmembrane region" description="Helical" evidence="5">
    <location>
        <begin position="72"/>
        <end position="93"/>
    </location>
</feature>
<feature type="transmembrane region" description="Helical" evidence="5">
    <location>
        <begin position="114"/>
        <end position="132"/>
    </location>
</feature>
<protein>
    <recommendedName>
        <fullName evidence="6">Methylamine utilisation protein MauE domain-containing protein</fullName>
    </recommendedName>
</protein>
<feature type="transmembrane region" description="Helical" evidence="5">
    <location>
        <begin position="138"/>
        <end position="159"/>
    </location>
</feature>
<reference evidence="7" key="2">
    <citation type="journal article" date="2022" name="Microbiol. Resour. Announc.">
        <title>Metagenome Sequencing to Explore Phylogenomics of Terrestrial Cyanobacteria.</title>
        <authorList>
            <person name="Ward R.D."/>
            <person name="Stajich J.E."/>
            <person name="Johansen J.R."/>
            <person name="Huntemann M."/>
            <person name="Clum A."/>
            <person name="Foster B."/>
            <person name="Foster B."/>
            <person name="Roux S."/>
            <person name="Palaniappan K."/>
            <person name="Varghese N."/>
            <person name="Mukherjee S."/>
            <person name="Reddy T.B.K."/>
            <person name="Daum C."/>
            <person name="Copeland A."/>
            <person name="Chen I.A."/>
            <person name="Ivanova N.N."/>
            <person name="Kyrpides N.C."/>
            <person name="Shapiro N."/>
            <person name="Eloe-Fadrosh E.A."/>
            <person name="Pietrasiak N."/>
        </authorList>
    </citation>
    <scope>NUCLEOTIDE SEQUENCE</scope>
    <source>
        <strain evidence="7">GSE-NOS-MK-12-04C</strain>
    </source>
</reference>
<name>A0A951UTI5_9CYAN</name>
<feature type="transmembrane region" description="Helical" evidence="5">
    <location>
        <begin position="6"/>
        <end position="24"/>
    </location>
</feature>
<keyword evidence="4 5" id="KW-0472">Membrane</keyword>
<dbReference type="Pfam" id="PF07291">
    <property type="entry name" value="MauE"/>
    <property type="match status" value="1"/>
</dbReference>
<dbReference type="EMBL" id="JAHHGZ010000004">
    <property type="protein sequence ID" value="MBW4666735.1"/>
    <property type="molecule type" value="Genomic_DNA"/>
</dbReference>
<dbReference type="InterPro" id="IPR009908">
    <property type="entry name" value="Methylamine_util_MauE"/>
</dbReference>
<dbReference type="AlphaFoldDB" id="A0A951UTI5"/>
<accession>A0A951UTI5</accession>
<evidence type="ECO:0000256" key="3">
    <source>
        <dbReference type="ARBA" id="ARBA00022989"/>
    </source>
</evidence>
<evidence type="ECO:0000313" key="7">
    <source>
        <dbReference type="EMBL" id="MBW4666735.1"/>
    </source>
</evidence>
<gene>
    <name evidence="7" type="ORF">KME60_04650</name>
</gene>
<evidence type="ECO:0000259" key="6">
    <source>
        <dbReference type="Pfam" id="PF07291"/>
    </source>
</evidence>
<proteinExistence type="predicted"/>
<evidence type="ECO:0000256" key="1">
    <source>
        <dbReference type="ARBA" id="ARBA00004141"/>
    </source>
</evidence>
<dbReference type="GO" id="GO:0030416">
    <property type="term" value="P:methylamine metabolic process"/>
    <property type="evidence" value="ECO:0007669"/>
    <property type="project" value="InterPro"/>
</dbReference>
<evidence type="ECO:0000256" key="2">
    <source>
        <dbReference type="ARBA" id="ARBA00022692"/>
    </source>
</evidence>
<comment type="subcellular location">
    <subcellularLocation>
        <location evidence="1">Membrane</location>
        <topology evidence="1">Multi-pass membrane protein</topology>
    </subcellularLocation>
</comment>
<evidence type="ECO:0000256" key="4">
    <source>
        <dbReference type="ARBA" id="ARBA00023136"/>
    </source>
</evidence>